<keyword evidence="1" id="KW-0600">Photoreceptor protein</keyword>
<evidence type="ECO:0000256" key="9">
    <source>
        <dbReference type="ARBA" id="ARBA00023012"/>
    </source>
</evidence>
<dbReference type="Gene3D" id="3.30.450.20">
    <property type="entry name" value="PAS domain"/>
    <property type="match status" value="1"/>
</dbReference>
<keyword evidence="5" id="KW-0547">Nucleotide-binding</keyword>
<dbReference type="InterPro" id="IPR003594">
    <property type="entry name" value="HATPase_dom"/>
</dbReference>
<feature type="compositionally biased region" description="Low complexity" evidence="12">
    <location>
        <begin position="168"/>
        <end position="188"/>
    </location>
</feature>
<evidence type="ECO:0000256" key="11">
    <source>
        <dbReference type="PROSITE-ProRule" id="PRU00169"/>
    </source>
</evidence>
<keyword evidence="10" id="KW-0675">Receptor</keyword>
<dbReference type="GO" id="GO:0009584">
    <property type="term" value="P:detection of visible light"/>
    <property type="evidence" value="ECO:0007669"/>
    <property type="project" value="InterPro"/>
</dbReference>
<feature type="region of interest" description="Disordered" evidence="12">
    <location>
        <begin position="1152"/>
        <end position="1221"/>
    </location>
</feature>
<evidence type="ECO:0000256" key="3">
    <source>
        <dbReference type="ARBA" id="ARBA00022606"/>
    </source>
</evidence>
<dbReference type="Pfam" id="PF08446">
    <property type="entry name" value="PAS_2"/>
    <property type="match status" value="1"/>
</dbReference>
<dbReference type="PROSITE" id="PS50109">
    <property type="entry name" value="HIS_KIN"/>
    <property type="match status" value="1"/>
</dbReference>
<dbReference type="InterPro" id="IPR035965">
    <property type="entry name" value="PAS-like_dom_sf"/>
</dbReference>
<evidence type="ECO:0000256" key="6">
    <source>
        <dbReference type="ARBA" id="ARBA00022777"/>
    </source>
</evidence>
<dbReference type="InterPro" id="IPR036097">
    <property type="entry name" value="HisK_dim/P_sf"/>
</dbReference>
<dbReference type="CDD" id="cd00082">
    <property type="entry name" value="HisKA"/>
    <property type="match status" value="1"/>
</dbReference>
<dbReference type="GO" id="GO:0005524">
    <property type="term" value="F:ATP binding"/>
    <property type="evidence" value="ECO:0007669"/>
    <property type="project" value="UniProtKB-KW"/>
</dbReference>
<accession>A0A4Q2DRM5</accession>
<dbReference type="Pfam" id="PF01590">
    <property type="entry name" value="GAF"/>
    <property type="match status" value="1"/>
</dbReference>
<dbReference type="InterPro" id="IPR016132">
    <property type="entry name" value="Phyto_chromo_attachment"/>
</dbReference>
<dbReference type="EMBL" id="SDEE01000058">
    <property type="protein sequence ID" value="RXW22877.1"/>
    <property type="molecule type" value="Genomic_DNA"/>
</dbReference>
<feature type="compositionally biased region" description="Low complexity" evidence="12">
    <location>
        <begin position="200"/>
        <end position="222"/>
    </location>
</feature>
<keyword evidence="8" id="KW-0157">Chromophore</keyword>
<dbReference type="InterPro" id="IPR013515">
    <property type="entry name" value="Phytochrome_cen-reg"/>
</dbReference>
<keyword evidence="7" id="KW-0067">ATP-binding</keyword>
<dbReference type="InterPro" id="IPR029016">
    <property type="entry name" value="GAF-like_dom_sf"/>
</dbReference>
<feature type="compositionally biased region" description="Basic and acidic residues" evidence="12">
    <location>
        <begin position="517"/>
        <end position="530"/>
    </location>
</feature>
<feature type="region of interest" description="Disordered" evidence="12">
    <location>
        <begin position="88"/>
        <end position="237"/>
    </location>
</feature>
<dbReference type="PANTHER" id="PTHR43065">
    <property type="entry name" value="SENSOR HISTIDINE KINASE"/>
    <property type="match status" value="1"/>
</dbReference>
<dbReference type="PROSITE" id="PS50110">
    <property type="entry name" value="RESPONSE_REGULATORY"/>
    <property type="match status" value="1"/>
</dbReference>
<dbReference type="SUPFAM" id="SSF55781">
    <property type="entry name" value="GAF domain-like"/>
    <property type="match status" value="2"/>
</dbReference>
<feature type="domain" description="Phytochrome chromophore attachment site" evidence="13">
    <location>
        <begin position="566"/>
        <end position="693"/>
    </location>
</feature>
<protein>
    <submittedName>
        <fullName evidence="16">Uncharacterized protein</fullName>
    </submittedName>
</protein>
<dbReference type="PROSITE" id="PS50046">
    <property type="entry name" value="PHYTOCHROME_2"/>
    <property type="match status" value="1"/>
</dbReference>
<feature type="compositionally biased region" description="Polar residues" evidence="12">
    <location>
        <begin position="1"/>
        <end position="24"/>
    </location>
</feature>
<evidence type="ECO:0000259" key="14">
    <source>
        <dbReference type="PROSITE" id="PS50109"/>
    </source>
</evidence>
<dbReference type="Pfam" id="PF00072">
    <property type="entry name" value="Response_reg"/>
    <property type="match status" value="1"/>
</dbReference>
<feature type="compositionally biased region" description="Polar residues" evidence="12">
    <location>
        <begin position="446"/>
        <end position="467"/>
    </location>
</feature>
<dbReference type="Pfam" id="PF00512">
    <property type="entry name" value="HisKA"/>
    <property type="match status" value="1"/>
</dbReference>
<dbReference type="Pfam" id="PF02518">
    <property type="entry name" value="HATPase_c"/>
    <property type="match status" value="1"/>
</dbReference>
<dbReference type="InterPro" id="IPR043150">
    <property type="entry name" value="Phytochrome_PHY_sf"/>
</dbReference>
<dbReference type="InterPro" id="IPR011006">
    <property type="entry name" value="CheY-like_superfamily"/>
</dbReference>
<dbReference type="PRINTS" id="PR00344">
    <property type="entry name" value="BCTRLSENSOR"/>
</dbReference>
<keyword evidence="17" id="KW-1185">Reference proteome</keyword>
<dbReference type="InterPro" id="IPR004358">
    <property type="entry name" value="Sig_transdc_His_kin-like_C"/>
</dbReference>
<organism evidence="16 17">
    <name type="scientific">Candolleomyces aberdarensis</name>
    <dbReference type="NCBI Taxonomy" id="2316362"/>
    <lineage>
        <taxon>Eukaryota</taxon>
        <taxon>Fungi</taxon>
        <taxon>Dikarya</taxon>
        <taxon>Basidiomycota</taxon>
        <taxon>Agaricomycotina</taxon>
        <taxon>Agaricomycetes</taxon>
        <taxon>Agaricomycetidae</taxon>
        <taxon>Agaricales</taxon>
        <taxon>Agaricineae</taxon>
        <taxon>Psathyrellaceae</taxon>
        <taxon>Candolleomyces</taxon>
    </lineage>
</organism>
<feature type="compositionally biased region" description="Low complexity" evidence="12">
    <location>
        <begin position="1159"/>
        <end position="1173"/>
    </location>
</feature>
<proteinExistence type="predicted"/>
<keyword evidence="3" id="KW-0716">Sensory transduction</keyword>
<feature type="modified residue" description="4-aspartylphosphate" evidence="11">
    <location>
        <position position="1325"/>
    </location>
</feature>
<keyword evidence="6" id="KW-0418">Kinase</keyword>
<dbReference type="OrthoDB" id="2015534at2759"/>
<dbReference type="Proteomes" id="UP000290288">
    <property type="component" value="Unassembled WGS sequence"/>
</dbReference>
<feature type="domain" description="Histidine kinase" evidence="14">
    <location>
        <begin position="920"/>
        <end position="1145"/>
    </location>
</feature>
<dbReference type="STRING" id="2316362.A0A4Q2DRM5"/>
<dbReference type="Pfam" id="PF00360">
    <property type="entry name" value="PHY"/>
    <property type="match status" value="1"/>
</dbReference>
<dbReference type="SUPFAM" id="SSF47384">
    <property type="entry name" value="Homodimeric domain of signal transducing histidine kinase"/>
    <property type="match status" value="1"/>
</dbReference>
<dbReference type="GO" id="GO:0009881">
    <property type="term" value="F:photoreceptor activity"/>
    <property type="evidence" value="ECO:0007669"/>
    <property type="project" value="UniProtKB-KW"/>
</dbReference>
<evidence type="ECO:0000256" key="10">
    <source>
        <dbReference type="ARBA" id="ARBA00023170"/>
    </source>
</evidence>
<dbReference type="InterPro" id="IPR013654">
    <property type="entry name" value="PAS_2"/>
</dbReference>
<keyword evidence="4" id="KW-0808">Transferase</keyword>
<evidence type="ECO:0000256" key="7">
    <source>
        <dbReference type="ARBA" id="ARBA00022840"/>
    </source>
</evidence>
<evidence type="ECO:0000313" key="17">
    <source>
        <dbReference type="Proteomes" id="UP000290288"/>
    </source>
</evidence>
<name>A0A4Q2DRM5_9AGAR</name>
<evidence type="ECO:0000256" key="8">
    <source>
        <dbReference type="ARBA" id="ARBA00022991"/>
    </source>
</evidence>
<evidence type="ECO:0000259" key="15">
    <source>
        <dbReference type="PROSITE" id="PS50110"/>
    </source>
</evidence>
<gene>
    <name evidence="16" type="ORF">EST38_g2993</name>
</gene>
<dbReference type="Gene3D" id="3.30.565.10">
    <property type="entry name" value="Histidine kinase-like ATPase, C-terminal domain"/>
    <property type="match status" value="1"/>
</dbReference>
<feature type="compositionally biased region" description="Basic and acidic residues" evidence="12">
    <location>
        <begin position="97"/>
        <end position="109"/>
    </location>
</feature>
<dbReference type="CDD" id="cd17546">
    <property type="entry name" value="REC_hyHK_CKI1_RcsC-like"/>
    <property type="match status" value="1"/>
</dbReference>
<keyword evidence="2 11" id="KW-0597">Phosphoprotein</keyword>
<comment type="caution">
    <text evidence="16">The sequence shown here is derived from an EMBL/GenBank/DDBJ whole genome shotgun (WGS) entry which is preliminary data.</text>
</comment>
<dbReference type="InterPro" id="IPR005467">
    <property type="entry name" value="His_kinase_dom"/>
</dbReference>
<dbReference type="Gene3D" id="3.30.450.40">
    <property type="match status" value="2"/>
</dbReference>
<feature type="region of interest" description="Disordered" evidence="12">
    <location>
        <begin position="1"/>
        <end position="32"/>
    </location>
</feature>
<keyword evidence="9" id="KW-0902">Two-component regulatory system</keyword>
<dbReference type="InterPro" id="IPR036890">
    <property type="entry name" value="HATPase_C_sf"/>
</dbReference>
<feature type="domain" description="Response regulatory" evidence="15">
    <location>
        <begin position="1275"/>
        <end position="1409"/>
    </location>
</feature>
<dbReference type="InterPro" id="IPR003018">
    <property type="entry name" value="GAF"/>
</dbReference>
<evidence type="ECO:0000256" key="12">
    <source>
        <dbReference type="SAM" id="MobiDB-lite"/>
    </source>
</evidence>
<evidence type="ECO:0000256" key="5">
    <source>
        <dbReference type="ARBA" id="ARBA00022741"/>
    </source>
</evidence>
<dbReference type="SMART" id="SM00388">
    <property type="entry name" value="HisKA"/>
    <property type="match status" value="1"/>
</dbReference>
<dbReference type="SMART" id="SM00448">
    <property type="entry name" value="REC"/>
    <property type="match status" value="1"/>
</dbReference>
<evidence type="ECO:0000313" key="16">
    <source>
        <dbReference type="EMBL" id="RXW22877.1"/>
    </source>
</evidence>
<dbReference type="Gene3D" id="3.30.450.270">
    <property type="match status" value="1"/>
</dbReference>
<dbReference type="SUPFAM" id="SSF55874">
    <property type="entry name" value="ATPase domain of HSP90 chaperone/DNA topoisomerase II/histidine kinase"/>
    <property type="match status" value="1"/>
</dbReference>
<dbReference type="SUPFAM" id="SSF52172">
    <property type="entry name" value="CheY-like"/>
    <property type="match status" value="1"/>
</dbReference>
<dbReference type="InterPro" id="IPR001789">
    <property type="entry name" value="Sig_transdc_resp-reg_receiver"/>
</dbReference>
<feature type="region of interest" description="Disordered" evidence="12">
    <location>
        <begin position="437"/>
        <end position="543"/>
    </location>
</feature>
<reference evidence="16 17" key="1">
    <citation type="submission" date="2019-01" db="EMBL/GenBank/DDBJ databases">
        <title>Draft genome sequence of Psathyrella aberdarensis IHI B618.</title>
        <authorList>
            <person name="Buettner E."/>
            <person name="Kellner H."/>
        </authorList>
    </citation>
    <scope>NUCLEOTIDE SEQUENCE [LARGE SCALE GENOMIC DNA]</scope>
    <source>
        <strain evidence="16 17">IHI B618</strain>
    </source>
</reference>
<dbReference type="SUPFAM" id="SSF55785">
    <property type="entry name" value="PYP-like sensor domain (PAS domain)"/>
    <property type="match status" value="1"/>
</dbReference>
<dbReference type="Gene3D" id="1.10.287.130">
    <property type="match status" value="1"/>
</dbReference>
<evidence type="ECO:0000256" key="2">
    <source>
        <dbReference type="ARBA" id="ARBA00022553"/>
    </source>
</evidence>
<feature type="compositionally biased region" description="Basic and acidic residues" evidence="12">
    <location>
        <begin position="1200"/>
        <end position="1211"/>
    </location>
</feature>
<dbReference type="PANTHER" id="PTHR43065:SF10">
    <property type="entry name" value="PEROXIDE STRESS-ACTIVATED HISTIDINE KINASE MAK3"/>
    <property type="match status" value="1"/>
</dbReference>
<dbReference type="Gene3D" id="3.40.50.2300">
    <property type="match status" value="1"/>
</dbReference>
<sequence>MAQSGSPPTGENAVFSSLKNQTLEPESIENHPLPLVAGPALVATSTSLLPTPPVISPSWGHLASSSYFPAASDAPTFPPTEISVGATAVDTAELEQTELKREDTAKPEMEDPEEEVTSGHLKSDEESNDSRPFNLSEYGIVHLPPLPPSNSNTNSEGYSSKGSERYYSAGSFAGSRSGSQAGTSQSSGLRIKRRRPQVGNSSDDPSQSSSEPRSNEQSRSQSAGSEDASVNSLSSEEPLVTVSFQHKEDENGHHVIIGREGQLERCEDEPIHTPGAVQGFGVLIAVEEDIENNAFTVRQVSENSTELLGLPPKYLFGLECFTDALPDDQVDTFWDNLNFLLEPGRMSDEEKSSPHVFLLSGWGAPGSAILGDPESRDGRCTWSCWCAVHRAEGPQKSDTSDIGPIIIELELEKDKLNPLYPSLPETFHVRQSGQGLFNLARPSDNEGGSSISDGSTRVGSAPHTTAPSPQPPSEGSVLGSETPQRPGGLAGDDDWRPDPEAVIESTTSFSKPIPALERLRRMSKAQEDPRAHRRGRRQTGKGSAAGMMDVFAVMTQIDDQLGAAEDLDMFLKIVVGVVKDLTQFHKVMVYQFDEMWNGQVVAELVDWNRTHDLYRGLQFPAGDIPAQNMTHCYLRAMSPIHIQYLENMGVRASMSISITCFGQLWGLVACHSYGAYGMRVSFPVRQMLRLLSQSISKNIERLSYAQRLHTRKLVNTITSEQHPTGYIVSNADDLLGLFDADFGILVIGEGAKILGPNQNGQEILIMAEYLRLKQFSTIEASQAVMYDYPDLRLTTGALNKTFFDNNGLIQGPGLEVVAGLLYVPLSRGGRDFIAFLRRGQPCNVKWAGKPHKDSQVSTLEPRKSFKVWSETVAGRCRAWTDEQLETAGVLALVYGKFIEVWRQKESALQTTKLTNLILSNATHEVRTPLNHIINYLEMALNGSLDRETRENLRLSHAASKGLLFTINDLLDLTRLESGNETSFNEPFDLHRAIEEATAVYRREAERRQLDFKLEVQNVPAFVVGDSKKMCTVVQNLIANALKYTSEGSITVECTTYGEPEGLRGENQMVVQIVVADTGCGIEETKLESIFREFEQVESTESKPNEGVGLGLAVVARIVEQLGGQLRVDSTVGAGSRFSFLIPLSLCQHAGHITEGGSPGSSSVSDQSSALSSKESLRSNPRSGHSEIDGLVEALSSNHMTRSEKEPEESPKEIGTFPVQGSQVPVRGVKIDPFSEPRHATVPPVITPPPVEPCQTIGFFASPSSPSPSLEPPRLRVLIVEDNDINRIILGKRLSMNGHTIVNTTNGQEGLEMVEKDQAFDVVFMDIQMPILDGFEATQRIRQVEEQISKSNTSTSMRLSRRLNGRIPIFAISASLVESQKDELIRYGMDGWILKPVDFKRLNTILQGILDTSQRQRDVYQPGCNWESGGWLQSRSPDRD</sequence>
<dbReference type="SMART" id="SM00387">
    <property type="entry name" value="HATPase_c"/>
    <property type="match status" value="1"/>
</dbReference>
<evidence type="ECO:0000256" key="4">
    <source>
        <dbReference type="ARBA" id="ARBA00022679"/>
    </source>
</evidence>
<evidence type="ECO:0000256" key="1">
    <source>
        <dbReference type="ARBA" id="ARBA00022543"/>
    </source>
</evidence>
<evidence type="ECO:0000259" key="13">
    <source>
        <dbReference type="PROSITE" id="PS50046"/>
    </source>
</evidence>
<dbReference type="GO" id="GO:0000155">
    <property type="term" value="F:phosphorelay sensor kinase activity"/>
    <property type="evidence" value="ECO:0007669"/>
    <property type="project" value="InterPro"/>
</dbReference>
<dbReference type="GO" id="GO:0006355">
    <property type="term" value="P:regulation of DNA-templated transcription"/>
    <property type="evidence" value="ECO:0007669"/>
    <property type="project" value="InterPro"/>
</dbReference>
<dbReference type="InterPro" id="IPR003661">
    <property type="entry name" value="HisK_dim/P_dom"/>
</dbReference>